<reference evidence="1 2" key="1">
    <citation type="journal article" date="2023" name="Sci. Data">
        <title>Genome assembly of the Korean intertidal mud-creeper Batillaria attramentaria.</title>
        <authorList>
            <person name="Patra A.K."/>
            <person name="Ho P.T."/>
            <person name="Jun S."/>
            <person name="Lee S.J."/>
            <person name="Kim Y."/>
            <person name="Won Y.J."/>
        </authorList>
    </citation>
    <scope>NUCLEOTIDE SEQUENCE [LARGE SCALE GENOMIC DNA]</scope>
    <source>
        <strain evidence="1">Wonlab-2016</strain>
    </source>
</reference>
<sequence>MRPTFLSKCHPTDPMTDGQLRDAGSIIIATSQKPVVASRRITWRRRNQSESLGCLMEFVTEKNLAAEDE</sequence>
<evidence type="ECO:0000313" key="1">
    <source>
        <dbReference type="EMBL" id="KAK7457323.1"/>
    </source>
</evidence>
<proteinExistence type="predicted"/>
<dbReference type="EMBL" id="JACVVK020000671">
    <property type="protein sequence ID" value="KAK7457323.1"/>
    <property type="molecule type" value="Genomic_DNA"/>
</dbReference>
<organism evidence="1 2">
    <name type="scientific">Batillaria attramentaria</name>
    <dbReference type="NCBI Taxonomy" id="370345"/>
    <lineage>
        <taxon>Eukaryota</taxon>
        <taxon>Metazoa</taxon>
        <taxon>Spiralia</taxon>
        <taxon>Lophotrochozoa</taxon>
        <taxon>Mollusca</taxon>
        <taxon>Gastropoda</taxon>
        <taxon>Caenogastropoda</taxon>
        <taxon>Sorbeoconcha</taxon>
        <taxon>Cerithioidea</taxon>
        <taxon>Batillariidae</taxon>
        <taxon>Batillaria</taxon>
    </lineage>
</organism>
<name>A0ABD0J3Q0_9CAEN</name>
<protein>
    <submittedName>
        <fullName evidence="1">Uncharacterized protein</fullName>
    </submittedName>
</protein>
<feature type="non-terminal residue" evidence="1">
    <location>
        <position position="69"/>
    </location>
</feature>
<gene>
    <name evidence="1" type="ORF">BaRGS_00039212</name>
</gene>
<comment type="caution">
    <text evidence="1">The sequence shown here is derived from an EMBL/GenBank/DDBJ whole genome shotgun (WGS) entry which is preliminary data.</text>
</comment>
<evidence type="ECO:0000313" key="2">
    <source>
        <dbReference type="Proteomes" id="UP001519460"/>
    </source>
</evidence>
<accession>A0ABD0J3Q0</accession>
<dbReference type="AlphaFoldDB" id="A0ABD0J3Q0"/>
<keyword evidence="2" id="KW-1185">Reference proteome</keyword>
<dbReference type="Proteomes" id="UP001519460">
    <property type="component" value="Unassembled WGS sequence"/>
</dbReference>